<reference evidence="5 6" key="1">
    <citation type="submission" date="2021-06" db="EMBL/GenBank/DDBJ databases">
        <title>Faecalicatena sp. nov. isolated from porcine feces.</title>
        <authorList>
            <person name="Oh B.S."/>
            <person name="Lee J.H."/>
        </authorList>
    </citation>
    <scope>NUCLEOTIDE SEQUENCE [LARGE SCALE GENOMIC DNA]</scope>
    <source>
        <strain evidence="5 6">AGMB00832</strain>
    </source>
</reference>
<dbReference type="GO" id="GO:0008483">
    <property type="term" value="F:transaminase activity"/>
    <property type="evidence" value="ECO:0007669"/>
    <property type="project" value="UniProtKB-KW"/>
</dbReference>
<dbReference type="Pfam" id="PF00392">
    <property type="entry name" value="GntR"/>
    <property type="match status" value="1"/>
</dbReference>
<keyword evidence="5" id="KW-0032">Aminotransferase</keyword>
<dbReference type="InterPro" id="IPR051446">
    <property type="entry name" value="HTH_trans_reg/aminotransferase"/>
</dbReference>
<comment type="caution">
    <text evidence="5">The sequence shown here is derived from an EMBL/GenBank/DDBJ whole genome shotgun (WGS) entry which is preliminary data.</text>
</comment>
<dbReference type="SMART" id="SM00345">
    <property type="entry name" value="HTH_GNTR"/>
    <property type="match status" value="1"/>
</dbReference>
<dbReference type="CDD" id="cd00609">
    <property type="entry name" value="AAT_like"/>
    <property type="match status" value="1"/>
</dbReference>
<evidence type="ECO:0000256" key="3">
    <source>
        <dbReference type="ARBA" id="ARBA00023163"/>
    </source>
</evidence>
<dbReference type="InterPro" id="IPR000524">
    <property type="entry name" value="Tscrpt_reg_HTH_GntR"/>
</dbReference>
<keyword evidence="6" id="KW-1185">Reference proteome</keyword>
<dbReference type="PANTHER" id="PTHR46577:SF1">
    <property type="entry name" value="HTH-TYPE TRANSCRIPTIONAL REGULATORY PROTEIN GABR"/>
    <property type="match status" value="1"/>
</dbReference>
<protein>
    <submittedName>
        <fullName evidence="5">PLP-dependent aminotransferase family protein</fullName>
    </submittedName>
</protein>
<proteinExistence type="predicted"/>
<keyword evidence="3" id="KW-0804">Transcription</keyword>
<dbReference type="CDD" id="cd07377">
    <property type="entry name" value="WHTH_GntR"/>
    <property type="match status" value="1"/>
</dbReference>
<dbReference type="EMBL" id="JABACJ020000004">
    <property type="protein sequence ID" value="MBU3875530.1"/>
    <property type="molecule type" value="Genomic_DNA"/>
</dbReference>
<evidence type="ECO:0000313" key="5">
    <source>
        <dbReference type="EMBL" id="MBU3875530.1"/>
    </source>
</evidence>
<organism evidence="5 6">
    <name type="scientific">Faecalicatena faecalis</name>
    <dbReference type="NCBI Taxonomy" id="2726362"/>
    <lineage>
        <taxon>Bacteria</taxon>
        <taxon>Bacillati</taxon>
        <taxon>Bacillota</taxon>
        <taxon>Clostridia</taxon>
        <taxon>Lachnospirales</taxon>
        <taxon>Lachnospiraceae</taxon>
        <taxon>Faecalicatena</taxon>
    </lineage>
</organism>
<gene>
    <name evidence="5" type="ORF">HGO97_006865</name>
</gene>
<dbReference type="PROSITE" id="PS50949">
    <property type="entry name" value="HTH_GNTR"/>
    <property type="match status" value="1"/>
</dbReference>
<feature type="domain" description="HTH gntR-type" evidence="4">
    <location>
        <begin position="14"/>
        <end position="82"/>
    </location>
</feature>
<evidence type="ECO:0000313" key="6">
    <source>
        <dbReference type="Proteomes" id="UP000723714"/>
    </source>
</evidence>
<evidence type="ECO:0000259" key="4">
    <source>
        <dbReference type="PROSITE" id="PS50949"/>
    </source>
</evidence>
<dbReference type="InterPro" id="IPR004839">
    <property type="entry name" value="Aminotransferase_I/II_large"/>
</dbReference>
<sequence length="467" mass="54087">MNELTINLQPKSEVPLYEQIYNYIKKDIQTKRIQSGEKLPSTRALSKYLEVSRSTVELAYEQLLSEGYVEAEPCRGYFAAQIDELYQLKPETRSMNDMPRRKEPQYLFDFTPNGVDLNSFPYNAWRKLSRECLLDDKAEMFRLGEPQGEYGLRCAICDYLHQARGVNCQPGQIIVGAGNDYLLMLLTTVIGREHKVALENPTYKQAYRLFKSLSYEVCTVDMDSKGMEIGKLEDSGADIAFVMPSHQYPLGIVMPIKRRMSLLKWADEKEGRYIIEDDYDSEFRYKGKPIPALQGYDSRGKVIYMGTFSKSIAPAIRMSYMVLPPPLLKCYQERSRFLSSTVSKVDQMILEKFLKEGYYERHLNKTRALYKNRHDILLGCLKSLLDRCEISGENAGVHLLLHFQNRMTEEELIRRAGEKGVKVYGLSEYFIEPQEKERATILLGYANMNEEKIEKAVQILDEAWRKK</sequence>
<evidence type="ECO:0000256" key="1">
    <source>
        <dbReference type="ARBA" id="ARBA00023015"/>
    </source>
</evidence>
<keyword evidence="1" id="KW-0805">Transcription regulation</keyword>
<keyword evidence="2" id="KW-0238">DNA-binding</keyword>
<dbReference type="Proteomes" id="UP000723714">
    <property type="component" value="Unassembled WGS sequence"/>
</dbReference>
<dbReference type="RefSeq" id="WP_216240563.1">
    <property type="nucleotide sequence ID" value="NZ_JABACJ020000004.1"/>
</dbReference>
<name>A0ABS6D2H2_9FIRM</name>
<evidence type="ECO:0000256" key="2">
    <source>
        <dbReference type="ARBA" id="ARBA00023125"/>
    </source>
</evidence>
<dbReference type="Pfam" id="PF00155">
    <property type="entry name" value="Aminotran_1_2"/>
    <property type="match status" value="1"/>
</dbReference>
<accession>A0ABS6D2H2</accession>
<keyword evidence="5" id="KW-0808">Transferase</keyword>
<dbReference type="PANTHER" id="PTHR46577">
    <property type="entry name" value="HTH-TYPE TRANSCRIPTIONAL REGULATORY PROTEIN GABR"/>
    <property type="match status" value="1"/>
</dbReference>